<dbReference type="NCBIfam" id="TIGR01891">
    <property type="entry name" value="amidohydrolases"/>
    <property type="match status" value="1"/>
</dbReference>
<feature type="domain" description="Peptidase M20 dimerisation" evidence="3">
    <location>
        <begin position="186"/>
        <end position="278"/>
    </location>
</feature>
<protein>
    <submittedName>
        <fullName evidence="4">Hippurate hydrolase</fullName>
    </submittedName>
</protein>
<evidence type="ECO:0000256" key="1">
    <source>
        <dbReference type="ARBA" id="ARBA00022801"/>
    </source>
</evidence>
<dbReference type="InterPro" id="IPR011650">
    <property type="entry name" value="Peptidase_M20_dimer"/>
</dbReference>
<dbReference type="AlphaFoldDB" id="A0A4R3VAZ2"/>
<dbReference type="GO" id="GO:0050118">
    <property type="term" value="F:N-acetyldiaminopimelate deacetylase activity"/>
    <property type="evidence" value="ECO:0007669"/>
    <property type="project" value="UniProtKB-ARBA"/>
</dbReference>
<accession>A0A4R3VAZ2</accession>
<evidence type="ECO:0000256" key="2">
    <source>
        <dbReference type="PIRSR" id="PIRSR005962-1"/>
    </source>
</evidence>
<feature type="binding site" evidence="2">
    <location>
        <position position="369"/>
    </location>
    <ligand>
        <name>Mn(2+)</name>
        <dbReference type="ChEBI" id="CHEBI:29035"/>
        <label>2</label>
    </ligand>
</feature>
<keyword evidence="5" id="KW-1185">Reference proteome</keyword>
<proteinExistence type="predicted"/>
<dbReference type="OrthoDB" id="8875216at2"/>
<dbReference type="InterPro" id="IPR036264">
    <property type="entry name" value="Bact_exopeptidase_dim_dom"/>
</dbReference>
<dbReference type="PIRSF" id="PIRSF005962">
    <property type="entry name" value="Pept_M20D_amidohydro"/>
    <property type="match status" value="1"/>
</dbReference>
<feature type="binding site" evidence="2">
    <location>
        <position position="102"/>
    </location>
    <ligand>
        <name>Mn(2+)</name>
        <dbReference type="ChEBI" id="CHEBI:29035"/>
        <label>2</label>
    </ligand>
</feature>
<dbReference type="InterPro" id="IPR002933">
    <property type="entry name" value="Peptidase_M20"/>
</dbReference>
<dbReference type="Pfam" id="PF07687">
    <property type="entry name" value="M20_dimer"/>
    <property type="match status" value="1"/>
</dbReference>
<keyword evidence="2" id="KW-0479">Metal-binding</keyword>
<evidence type="ECO:0000313" key="5">
    <source>
        <dbReference type="Proteomes" id="UP000294692"/>
    </source>
</evidence>
<dbReference type="Proteomes" id="UP000294692">
    <property type="component" value="Unassembled WGS sequence"/>
</dbReference>
<dbReference type="RefSeq" id="WP_132475472.1">
    <property type="nucleotide sequence ID" value="NZ_JBHRVM010000001.1"/>
</dbReference>
<dbReference type="Gene3D" id="3.40.630.10">
    <property type="entry name" value="Zn peptidases"/>
    <property type="match status" value="1"/>
</dbReference>
<organism evidence="4 5">
    <name type="scientific">Paracandidimonas soli</name>
    <dbReference type="NCBI Taxonomy" id="1917182"/>
    <lineage>
        <taxon>Bacteria</taxon>
        <taxon>Pseudomonadati</taxon>
        <taxon>Pseudomonadota</taxon>
        <taxon>Betaproteobacteria</taxon>
        <taxon>Burkholderiales</taxon>
        <taxon>Alcaligenaceae</taxon>
        <taxon>Paracandidimonas</taxon>
    </lineage>
</organism>
<dbReference type="PANTHER" id="PTHR11014:SF63">
    <property type="entry name" value="METALLOPEPTIDASE, PUTATIVE (AFU_ORTHOLOGUE AFUA_6G09600)-RELATED"/>
    <property type="match status" value="1"/>
</dbReference>
<feature type="binding site" evidence="2">
    <location>
        <position position="163"/>
    </location>
    <ligand>
        <name>Mn(2+)</name>
        <dbReference type="ChEBI" id="CHEBI:29035"/>
        <label>2</label>
    </ligand>
</feature>
<dbReference type="SUPFAM" id="SSF53187">
    <property type="entry name" value="Zn-dependent exopeptidases"/>
    <property type="match status" value="1"/>
</dbReference>
<evidence type="ECO:0000313" key="4">
    <source>
        <dbReference type="EMBL" id="TCV00679.1"/>
    </source>
</evidence>
<dbReference type="FunFam" id="3.30.70.360:FF:000001">
    <property type="entry name" value="N-acetyldiaminopimelate deacetylase"/>
    <property type="match status" value="1"/>
</dbReference>
<keyword evidence="1 4" id="KW-0378">Hydrolase</keyword>
<dbReference type="Pfam" id="PF01546">
    <property type="entry name" value="Peptidase_M20"/>
    <property type="match status" value="1"/>
</dbReference>
<reference evidence="4 5" key="1">
    <citation type="submission" date="2019-03" db="EMBL/GenBank/DDBJ databases">
        <title>Genomic Encyclopedia of Type Strains, Phase IV (KMG-IV): sequencing the most valuable type-strain genomes for metagenomic binning, comparative biology and taxonomic classification.</title>
        <authorList>
            <person name="Goeker M."/>
        </authorList>
    </citation>
    <scope>NUCLEOTIDE SEQUENCE [LARGE SCALE GENOMIC DNA]</scope>
    <source>
        <strain evidence="4 5">DSM 100048</strain>
    </source>
</reference>
<dbReference type="PANTHER" id="PTHR11014">
    <property type="entry name" value="PEPTIDASE M20 FAMILY MEMBER"/>
    <property type="match status" value="1"/>
</dbReference>
<feature type="binding site" evidence="2">
    <location>
        <position position="137"/>
    </location>
    <ligand>
        <name>Mn(2+)</name>
        <dbReference type="ChEBI" id="CHEBI:29035"/>
        <label>2</label>
    </ligand>
</feature>
<dbReference type="SUPFAM" id="SSF55031">
    <property type="entry name" value="Bacterial exopeptidase dimerisation domain"/>
    <property type="match status" value="1"/>
</dbReference>
<comment type="caution">
    <text evidence="4">The sequence shown here is derived from an EMBL/GenBank/DDBJ whole genome shotgun (WGS) entry which is preliminary data.</text>
</comment>
<dbReference type="GO" id="GO:0046872">
    <property type="term" value="F:metal ion binding"/>
    <property type="evidence" value="ECO:0007669"/>
    <property type="project" value="UniProtKB-KW"/>
</dbReference>
<dbReference type="CDD" id="cd05666">
    <property type="entry name" value="M20_Acy1-like"/>
    <property type="match status" value="1"/>
</dbReference>
<evidence type="ECO:0000259" key="3">
    <source>
        <dbReference type="Pfam" id="PF07687"/>
    </source>
</evidence>
<keyword evidence="2" id="KW-0464">Manganese</keyword>
<comment type="cofactor">
    <cofactor evidence="2">
        <name>Mn(2+)</name>
        <dbReference type="ChEBI" id="CHEBI:29035"/>
    </cofactor>
    <text evidence="2">The Mn(2+) ion enhances activity.</text>
</comment>
<gene>
    <name evidence="4" type="ORF">EV686_103260</name>
</gene>
<sequence>MKLIEPILAWSSEMTAFRRDLHMHPELAFEEERTSRLVAEKLQGWGIETHTGIGKTGVVGVISGRSDNGRAIGLRADMDALPMQEMNTFGHASRTPGKMHACGHDGHTTMLLTAARFLAQERDFEGTVYVIFQPAEEGLGGARSMIQDGLFQRFPMQAVFGMHNWPGMPAGKFGIKAGPIMASSNRFHIHVQGRGAHAAMPNLGLDPVMAAVQVAQALQSVVSRNLDPLEPAVLSVTQIHGGSADNVIPTEASLRGTVRTFSDATLDMIESRLRDIARLTCEALGCTAEITFDREYPPTLNDDAETRFCAQLLLELAGERNVDQAIQPSMGAEDFSFMLREIPGCYIWVGNGTGDHREEGYGPGPCTLHNGSYDFNDALIPLGASYWVELARRRLAADPA</sequence>
<dbReference type="Gene3D" id="3.30.70.360">
    <property type="match status" value="1"/>
</dbReference>
<dbReference type="InterPro" id="IPR017439">
    <property type="entry name" value="Amidohydrolase"/>
</dbReference>
<dbReference type="GO" id="GO:0019877">
    <property type="term" value="P:diaminopimelate biosynthetic process"/>
    <property type="evidence" value="ECO:0007669"/>
    <property type="project" value="UniProtKB-ARBA"/>
</dbReference>
<feature type="binding site" evidence="2">
    <location>
        <position position="104"/>
    </location>
    <ligand>
        <name>Mn(2+)</name>
        <dbReference type="ChEBI" id="CHEBI:29035"/>
        <label>2</label>
    </ligand>
</feature>
<dbReference type="EMBL" id="SMBX01000003">
    <property type="protein sequence ID" value="TCV00679.1"/>
    <property type="molecule type" value="Genomic_DNA"/>
</dbReference>
<name>A0A4R3VAZ2_9BURK</name>